<protein>
    <recommendedName>
        <fullName evidence="9">ABC transporter domain-containing protein</fullName>
    </recommendedName>
</protein>
<dbReference type="EMBL" id="CM000629">
    <property type="protein sequence ID" value="EEC43474.1"/>
    <property type="molecule type" value="Genomic_DNA"/>
</dbReference>
<feature type="domain" description="ABC transporter" evidence="9">
    <location>
        <begin position="34"/>
        <end position="289"/>
    </location>
</feature>
<dbReference type="InterPro" id="IPR050352">
    <property type="entry name" value="ABCG_transporters"/>
</dbReference>
<dbReference type="PANTHER" id="PTHR48041:SF91">
    <property type="entry name" value="ABC TRANSPORTER G FAMILY MEMBER 28"/>
    <property type="match status" value="1"/>
</dbReference>
<dbReference type="Pfam" id="PF00005">
    <property type="entry name" value="ABC_tran"/>
    <property type="match status" value="1"/>
</dbReference>
<dbReference type="eggNOG" id="KOG0061">
    <property type="taxonomic scope" value="Eukaryota"/>
</dbReference>
<evidence type="ECO:0000256" key="2">
    <source>
        <dbReference type="ARBA" id="ARBA00022448"/>
    </source>
</evidence>
<dbReference type="AlphaFoldDB" id="B7GCX2"/>
<feature type="transmembrane region" description="Helical" evidence="8">
    <location>
        <begin position="456"/>
        <end position="483"/>
    </location>
</feature>
<evidence type="ECO:0000256" key="4">
    <source>
        <dbReference type="ARBA" id="ARBA00022741"/>
    </source>
</evidence>
<evidence type="ECO:0000256" key="3">
    <source>
        <dbReference type="ARBA" id="ARBA00022692"/>
    </source>
</evidence>
<keyword evidence="7 8" id="KW-0472">Membrane</keyword>
<dbReference type="InterPro" id="IPR017871">
    <property type="entry name" value="ABC_transporter-like_CS"/>
</dbReference>
<keyword evidence="11" id="KW-1185">Reference proteome</keyword>
<dbReference type="InterPro" id="IPR003439">
    <property type="entry name" value="ABC_transporter-like_ATP-bd"/>
</dbReference>
<dbReference type="PANTHER" id="PTHR48041">
    <property type="entry name" value="ABC TRANSPORTER G FAMILY MEMBER 28"/>
    <property type="match status" value="1"/>
</dbReference>
<evidence type="ECO:0000256" key="1">
    <source>
        <dbReference type="ARBA" id="ARBA00004141"/>
    </source>
</evidence>
<name>B7GCX2_PHATC</name>
<dbReference type="PROSITE" id="PS50893">
    <property type="entry name" value="ABC_TRANSPORTER_2"/>
    <property type="match status" value="1"/>
</dbReference>
<accession>B7GCX2</accession>
<dbReference type="RefSeq" id="XP_002185027.1">
    <property type="nucleotide sequence ID" value="XM_002184991.1"/>
</dbReference>
<feature type="transmembrane region" description="Helical" evidence="8">
    <location>
        <begin position="380"/>
        <end position="402"/>
    </location>
</feature>
<dbReference type="Pfam" id="PF01061">
    <property type="entry name" value="ABC2_membrane"/>
    <property type="match status" value="1"/>
</dbReference>
<dbReference type="KEGG" id="pti:PHATRDRAFT_50096"/>
<organism evidence="10 11">
    <name type="scientific">Phaeodactylum tricornutum (strain CCAP 1055/1)</name>
    <dbReference type="NCBI Taxonomy" id="556484"/>
    <lineage>
        <taxon>Eukaryota</taxon>
        <taxon>Sar</taxon>
        <taxon>Stramenopiles</taxon>
        <taxon>Ochrophyta</taxon>
        <taxon>Bacillariophyta</taxon>
        <taxon>Bacillariophyceae</taxon>
        <taxon>Bacillariophycidae</taxon>
        <taxon>Naviculales</taxon>
        <taxon>Phaeodactylaceae</taxon>
        <taxon>Phaeodactylum</taxon>
    </lineage>
</organism>
<reference evidence="11" key="2">
    <citation type="submission" date="2008-08" db="EMBL/GenBank/DDBJ databases">
        <authorList>
            <consortium name="Diatom Consortium"/>
            <person name="Grigoriev I."/>
            <person name="Grimwood J."/>
            <person name="Kuo A."/>
            <person name="Otillar R.P."/>
            <person name="Salamov A."/>
            <person name="Detter J.C."/>
            <person name="Lindquist E."/>
            <person name="Shapiro H."/>
            <person name="Lucas S."/>
            <person name="Glavina del Rio T."/>
            <person name="Pitluck S."/>
            <person name="Rokhsar D."/>
            <person name="Bowler C."/>
        </authorList>
    </citation>
    <scope>GENOME REANNOTATION</scope>
    <source>
        <strain evidence="11">CCAP 1055/1</strain>
    </source>
</reference>
<gene>
    <name evidence="10" type="ORF">PHATRDRAFT_50096</name>
</gene>
<dbReference type="Proteomes" id="UP000000759">
    <property type="component" value="Chromosome 27"/>
</dbReference>
<evidence type="ECO:0000256" key="8">
    <source>
        <dbReference type="SAM" id="Phobius"/>
    </source>
</evidence>
<dbReference type="GeneID" id="7198886"/>
<keyword evidence="4" id="KW-0547">Nucleotide-binding</keyword>
<dbReference type="PROSITE" id="PS00211">
    <property type="entry name" value="ABC_TRANSPORTER_1"/>
    <property type="match status" value="1"/>
</dbReference>
<feature type="transmembrane region" description="Helical" evidence="8">
    <location>
        <begin position="495"/>
        <end position="515"/>
    </location>
</feature>
<dbReference type="SUPFAM" id="SSF52540">
    <property type="entry name" value="P-loop containing nucleoside triphosphate hydrolases"/>
    <property type="match status" value="1"/>
</dbReference>
<dbReference type="SMART" id="SM00382">
    <property type="entry name" value="AAA"/>
    <property type="match status" value="1"/>
</dbReference>
<dbReference type="GO" id="GO:0016020">
    <property type="term" value="C:membrane"/>
    <property type="evidence" value="ECO:0007669"/>
    <property type="project" value="UniProtKB-SubCell"/>
</dbReference>
<keyword evidence="2" id="KW-0813">Transport</keyword>
<dbReference type="InParanoid" id="B7GCX2"/>
<feature type="transmembrane region" description="Helical" evidence="8">
    <location>
        <begin position="414"/>
        <end position="435"/>
    </location>
</feature>
<keyword evidence="5" id="KW-0067">ATP-binding</keyword>
<dbReference type="OrthoDB" id="66620at2759"/>
<dbReference type="Gene3D" id="3.40.50.300">
    <property type="entry name" value="P-loop containing nucleotide triphosphate hydrolases"/>
    <property type="match status" value="1"/>
</dbReference>
<feature type="transmembrane region" description="Helical" evidence="8">
    <location>
        <begin position="522"/>
        <end position="542"/>
    </location>
</feature>
<evidence type="ECO:0000256" key="7">
    <source>
        <dbReference type="ARBA" id="ARBA00023136"/>
    </source>
</evidence>
<dbReference type="InterPro" id="IPR003593">
    <property type="entry name" value="AAA+_ATPase"/>
</dbReference>
<evidence type="ECO:0000256" key="6">
    <source>
        <dbReference type="ARBA" id="ARBA00022989"/>
    </source>
</evidence>
<dbReference type="OMA" id="AWMGPSG"/>
<evidence type="ECO:0000256" key="5">
    <source>
        <dbReference type="ARBA" id="ARBA00022840"/>
    </source>
</evidence>
<sequence>MPTCTEDPSKEPEPIKLSALSNVSAGRQVPLVELSLQNVTYAPLTTKASSNGKTSGRKRTTVLQNITTTISPYKLTAWMGPSGSGKTSLISIAADLTKSGDLVEGSIITVNGEEGKIPKRIVGVVWQDDLLLTNLTVEENIYYSARLKTPESCSDEQVSAVVLETMIELGLTDIRNSVVGSPLGVVRGVSGGERKRVSVASELVVRPSLLLLDEPTSGLDATTAQALIGTLKVLSNMGHSIAVVIHQPRTTIYNMFDHLLLLSQGSTVFNGNPSKAREYLESCPIVGELPPETGLADWIMDVIKEDEQRREAAMLASHWAEYINKESVHSMISDSLRKTLSRSMSSLHELHAVPKFNNSFRTQLKLLTSRTMKQQRGERLTMTAVILQLLYLFFSAVLWWRLPNNTARTFERNSLLFFMIIAQANGIVISAVTVFQRERALLKRERAKKMYGVSSYFLGKTASDMTNNVLLPVLYGLVVYWTAGFRPTFEAYLKFFVAFYLTLSTAQSMGLWMSIAIPNMQVALVLAPPITLFFMIMGGFYIPLQNMNRGIAWASWISFARYGYSALIINEYAGRDIPCLDDGEASIAIGTGVCPLPGEEVIASLGITGVAESYWFNIGMTVGLQVMFRVAAYIFLRRAE</sequence>
<reference evidence="10 11" key="1">
    <citation type="journal article" date="2008" name="Nature">
        <title>The Phaeodactylum genome reveals the evolutionary history of diatom genomes.</title>
        <authorList>
            <person name="Bowler C."/>
            <person name="Allen A.E."/>
            <person name="Badger J.H."/>
            <person name="Grimwood J."/>
            <person name="Jabbari K."/>
            <person name="Kuo A."/>
            <person name="Maheswari U."/>
            <person name="Martens C."/>
            <person name="Maumus F."/>
            <person name="Otillar R.P."/>
            <person name="Rayko E."/>
            <person name="Salamov A."/>
            <person name="Vandepoele K."/>
            <person name="Beszteri B."/>
            <person name="Gruber A."/>
            <person name="Heijde M."/>
            <person name="Katinka M."/>
            <person name="Mock T."/>
            <person name="Valentin K."/>
            <person name="Verret F."/>
            <person name="Berges J.A."/>
            <person name="Brownlee C."/>
            <person name="Cadoret J.P."/>
            <person name="Chiovitti A."/>
            <person name="Choi C.J."/>
            <person name="Coesel S."/>
            <person name="De Martino A."/>
            <person name="Detter J.C."/>
            <person name="Durkin C."/>
            <person name="Falciatore A."/>
            <person name="Fournet J."/>
            <person name="Haruta M."/>
            <person name="Huysman M.J."/>
            <person name="Jenkins B.D."/>
            <person name="Jiroutova K."/>
            <person name="Jorgensen R.E."/>
            <person name="Joubert Y."/>
            <person name="Kaplan A."/>
            <person name="Kroger N."/>
            <person name="Kroth P.G."/>
            <person name="La Roche J."/>
            <person name="Lindquist E."/>
            <person name="Lommer M."/>
            <person name="Martin-Jezequel V."/>
            <person name="Lopez P.J."/>
            <person name="Lucas S."/>
            <person name="Mangogna M."/>
            <person name="McGinnis K."/>
            <person name="Medlin L.K."/>
            <person name="Montsant A."/>
            <person name="Oudot-Le Secq M.P."/>
            <person name="Napoli C."/>
            <person name="Obornik M."/>
            <person name="Parker M.S."/>
            <person name="Petit J.L."/>
            <person name="Porcel B.M."/>
            <person name="Poulsen N."/>
            <person name="Robison M."/>
            <person name="Rychlewski L."/>
            <person name="Rynearson T.A."/>
            <person name="Schmutz J."/>
            <person name="Shapiro H."/>
            <person name="Siaut M."/>
            <person name="Stanley M."/>
            <person name="Sussman M.R."/>
            <person name="Taylor A.R."/>
            <person name="Vardi A."/>
            <person name="von Dassow P."/>
            <person name="Vyverman W."/>
            <person name="Willis A."/>
            <person name="Wyrwicz L.S."/>
            <person name="Rokhsar D.S."/>
            <person name="Weissenbach J."/>
            <person name="Armbrust E.V."/>
            <person name="Green B.R."/>
            <person name="Van de Peer Y."/>
            <person name="Grigoriev I.V."/>
        </authorList>
    </citation>
    <scope>NUCLEOTIDE SEQUENCE [LARGE SCALE GENOMIC DNA]</scope>
    <source>
        <strain evidence="10 11">CCAP 1055/1</strain>
    </source>
</reference>
<dbReference type="InterPro" id="IPR027417">
    <property type="entry name" value="P-loop_NTPase"/>
</dbReference>
<evidence type="ECO:0000313" key="11">
    <source>
        <dbReference type="Proteomes" id="UP000000759"/>
    </source>
</evidence>
<feature type="transmembrane region" description="Helical" evidence="8">
    <location>
        <begin position="614"/>
        <end position="636"/>
    </location>
</feature>
<dbReference type="GO" id="GO:0005524">
    <property type="term" value="F:ATP binding"/>
    <property type="evidence" value="ECO:0007669"/>
    <property type="project" value="UniProtKB-KW"/>
</dbReference>
<evidence type="ECO:0000313" key="10">
    <source>
        <dbReference type="EMBL" id="EEC43474.1"/>
    </source>
</evidence>
<dbReference type="GO" id="GO:0140359">
    <property type="term" value="F:ABC-type transporter activity"/>
    <property type="evidence" value="ECO:0007669"/>
    <property type="project" value="InterPro"/>
</dbReference>
<dbReference type="InterPro" id="IPR013525">
    <property type="entry name" value="ABC2_TM"/>
</dbReference>
<proteinExistence type="predicted"/>
<keyword evidence="3 8" id="KW-0812">Transmembrane</keyword>
<dbReference type="PaxDb" id="2850-Phatr50096"/>
<comment type="subcellular location">
    <subcellularLocation>
        <location evidence="1">Membrane</location>
        <topology evidence="1">Multi-pass membrane protein</topology>
    </subcellularLocation>
</comment>
<keyword evidence="6 8" id="KW-1133">Transmembrane helix</keyword>
<dbReference type="HOGENOM" id="CLU_000604_57_8_1"/>
<evidence type="ECO:0000259" key="9">
    <source>
        <dbReference type="PROSITE" id="PS50893"/>
    </source>
</evidence>
<dbReference type="GO" id="GO:0016887">
    <property type="term" value="F:ATP hydrolysis activity"/>
    <property type="evidence" value="ECO:0007669"/>
    <property type="project" value="InterPro"/>
</dbReference>